<comment type="similarity">
    <text evidence="2 5">Belongs to the CBF/MAK21 family.</text>
</comment>
<dbReference type="GO" id="GO:0005730">
    <property type="term" value="C:nucleolus"/>
    <property type="evidence" value="ECO:0007669"/>
    <property type="project" value="UniProtKB-SubCell"/>
</dbReference>
<keyword evidence="3 6" id="KW-0175">Coiled coil</keyword>
<reference evidence="10" key="1">
    <citation type="submission" date="2018-11" db="EMBL/GenBank/DDBJ databases">
        <authorList>
            <person name="Alioto T."/>
            <person name="Alioto T."/>
        </authorList>
    </citation>
    <scope>NUCLEOTIDE SEQUENCE</scope>
</reference>
<dbReference type="PIRSF" id="PIRSF028977">
    <property type="entry name" value="Nucleolar_complex_p3"/>
    <property type="match status" value="1"/>
</dbReference>
<feature type="coiled-coil region" evidence="6">
    <location>
        <begin position="427"/>
        <end position="455"/>
    </location>
</feature>
<dbReference type="InterPro" id="IPR016024">
    <property type="entry name" value="ARM-type_fold"/>
</dbReference>
<dbReference type="AlphaFoldDB" id="A0A8B6G185"/>
<evidence type="ECO:0000259" key="8">
    <source>
        <dbReference type="Pfam" id="PF03914"/>
    </source>
</evidence>
<organism evidence="10 11">
    <name type="scientific">Mytilus galloprovincialis</name>
    <name type="common">Mediterranean mussel</name>
    <dbReference type="NCBI Taxonomy" id="29158"/>
    <lineage>
        <taxon>Eukaryota</taxon>
        <taxon>Metazoa</taxon>
        <taxon>Spiralia</taxon>
        <taxon>Lophotrochozoa</taxon>
        <taxon>Mollusca</taxon>
        <taxon>Bivalvia</taxon>
        <taxon>Autobranchia</taxon>
        <taxon>Pteriomorphia</taxon>
        <taxon>Mytilida</taxon>
        <taxon>Mytiloidea</taxon>
        <taxon>Mytilidae</taxon>
        <taxon>Mytilinae</taxon>
        <taxon>Mytilus</taxon>
    </lineage>
</organism>
<evidence type="ECO:0000259" key="9">
    <source>
        <dbReference type="Pfam" id="PF07540"/>
    </source>
</evidence>
<dbReference type="Pfam" id="PF03914">
    <property type="entry name" value="CBF"/>
    <property type="match status" value="1"/>
</dbReference>
<feature type="region of interest" description="Disordered" evidence="7">
    <location>
        <begin position="1"/>
        <end position="85"/>
    </location>
</feature>
<dbReference type="GO" id="GO:0006270">
    <property type="term" value="P:DNA replication initiation"/>
    <property type="evidence" value="ECO:0007669"/>
    <property type="project" value="TreeGrafter"/>
</dbReference>
<dbReference type="Pfam" id="PF07540">
    <property type="entry name" value="NOC3p"/>
    <property type="match status" value="1"/>
</dbReference>
<gene>
    <name evidence="10" type="ORF">MGAL_10B087558</name>
</gene>
<feature type="compositionally biased region" description="Basic residues" evidence="7">
    <location>
        <begin position="1"/>
        <end position="12"/>
    </location>
</feature>
<evidence type="ECO:0000256" key="1">
    <source>
        <dbReference type="ARBA" id="ARBA00004604"/>
    </source>
</evidence>
<dbReference type="SUPFAM" id="SSF48371">
    <property type="entry name" value="ARM repeat"/>
    <property type="match status" value="1"/>
</dbReference>
<evidence type="ECO:0000256" key="7">
    <source>
        <dbReference type="SAM" id="MobiDB-lite"/>
    </source>
</evidence>
<accession>A0A8B6G185</accession>
<keyword evidence="4" id="KW-0539">Nucleus</keyword>
<dbReference type="GO" id="GO:0003682">
    <property type="term" value="F:chromatin binding"/>
    <property type="evidence" value="ECO:0007669"/>
    <property type="project" value="TreeGrafter"/>
</dbReference>
<feature type="domain" description="Nucleolar complex-associated protein 3 N-terminal" evidence="9">
    <location>
        <begin position="196"/>
        <end position="290"/>
    </location>
</feature>
<feature type="compositionally biased region" description="Polar residues" evidence="7">
    <location>
        <begin position="54"/>
        <end position="65"/>
    </location>
</feature>
<comment type="caution">
    <text evidence="10">The sequence shown here is derived from an EMBL/GenBank/DDBJ whole genome shotgun (WGS) entry which is preliminary data.</text>
</comment>
<evidence type="ECO:0000256" key="3">
    <source>
        <dbReference type="ARBA" id="ARBA00023054"/>
    </source>
</evidence>
<feature type="compositionally biased region" description="Basic and acidic residues" evidence="7">
    <location>
        <begin position="41"/>
        <end position="53"/>
    </location>
</feature>
<proteinExistence type="inferred from homology"/>
<evidence type="ECO:0000256" key="5">
    <source>
        <dbReference type="PIRNR" id="PIRNR028977"/>
    </source>
</evidence>
<comment type="subcellular location">
    <subcellularLocation>
        <location evidence="1 5">Nucleus</location>
        <location evidence="1 5">Nucleolus</location>
    </subcellularLocation>
</comment>
<evidence type="ECO:0000313" key="10">
    <source>
        <dbReference type="EMBL" id="VDI57285.1"/>
    </source>
</evidence>
<evidence type="ECO:0000313" key="11">
    <source>
        <dbReference type="Proteomes" id="UP000596742"/>
    </source>
</evidence>
<dbReference type="OrthoDB" id="10263597at2759"/>
<dbReference type="InterPro" id="IPR005612">
    <property type="entry name" value="CCAAT-binding_factor"/>
</dbReference>
<evidence type="ECO:0000256" key="2">
    <source>
        <dbReference type="ARBA" id="ARBA00007797"/>
    </source>
</evidence>
<name>A0A8B6G185_MYTGA</name>
<dbReference type="PANTHER" id="PTHR14428:SF5">
    <property type="entry name" value="NUCLEOLAR COMPLEX PROTEIN 3 HOMOLOG"/>
    <property type="match status" value="1"/>
</dbReference>
<dbReference type="InterPro" id="IPR016903">
    <property type="entry name" value="Nucleolar_cplx-assoc_3"/>
</dbReference>
<dbReference type="Proteomes" id="UP000596742">
    <property type="component" value="Unassembled WGS sequence"/>
</dbReference>
<keyword evidence="11" id="KW-1185">Reference proteome</keyword>
<evidence type="ECO:0000256" key="6">
    <source>
        <dbReference type="SAM" id="Coils"/>
    </source>
</evidence>
<feature type="domain" description="CCAAT-binding factor" evidence="8">
    <location>
        <begin position="536"/>
        <end position="689"/>
    </location>
</feature>
<protein>
    <recommendedName>
        <fullName evidence="5">Nucleolar complex protein 3 homolog</fullName>
        <shortName evidence="5">NOC3 protein homolog</shortName>
    </recommendedName>
</protein>
<feature type="compositionally biased region" description="Basic residues" evidence="7">
    <location>
        <begin position="21"/>
        <end position="40"/>
    </location>
</feature>
<sequence length="764" mass="88572">MKMKGKPSRSKTSKTSQSKLANKKHNRLAKQGKLKKRKKKDKDQQSQNEDKLQHQNSGKLQSQVKNDSEEEDQLNPEDVEFYGTPGQTSFVSAAQKRFSNGEKIVSKRKRTYSESGEIYEQEPRKLFAGESRKNMKDLLPIKTKKGIIPQMIEEPNGEASSDIIEIDTIINQEPKPLPQLSNIQLLIQRKHNLNERKKKIALLASDVIENPEENMKKLRELRLMLEECESDAYITVKKLVMLSLMEIFKDIIPGYRIRLLTEKEKEQKMKKETKALQDFEQGLLMNYKGYLEVLEKYCTGKINEQSNRQRRHGVKHIHIPEDASQVIAELAVRCMCEMLSNHPHFNYRNNIIAVLVPLMNKHNTVISDMVCQTSSKVFREDKSGEVSLEIVRLINKMVKARDFRVQRKVLDTFLALKIKEIDTSEDLEENKKKKREFMSRRERKKRKKMANLEHELLETKATEDKKKKVKLHTEIIGAVFLIYFKVLKGYRKSTLLPSVLEGLAKFSHLINIDFFDDLYKVFNELIESEDLTYRESLHVILTAFTILSGQGSALNIDPLKFYTHMYNTLLHVHAGCSSDDLPLVIDCIDCMMNRRKRLISQQRILSYTKRLATLSLQQMPNGTIAFLGLIRNFMLTYKYLDFLFDNDSQGSGIYLPELPEPEHCHAHNTMLWELSSLKSHYHPAIKKYAVHLGKMAPVSGEGQLPLQYKKPPRDLYNEFSTEIDVFNPPVAEKSTFKHKSKKMKMFMQEDISDMVVQVLSSIPD</sequence>
<dbReference type="InterPro" id="IPR011501">
    <property type="entry name" value="Noc3_N"/>
</dbReference>
<dbReference type="EMBL" id="UYJE01007719">
    <property type="protein sequence ID" value="VDI57285.1"/>
    <property type="molecule type" value="Genomic_DNA"/>
</dbReference>
<feature type="compositionally biased region" description="Acidic residues" evidence="7">
    <location>
        <begin position="68"/>
        <end position="80"/>
    </location>
</feature>
<dbReference type="PANTHER" id="PTHR14428">
    <property type="entry name" value="NUCLEOLAR COMPLEX PROTEIN 3"/>
    <property type="match status" value="1"/>
</dbReference>
<evidence type="ECO:0000256" key="4">
    <source>
        <dbReference type="ARBA" id="ARBA00023242"/>
    </source>
</evidence>